<feature type="compositionally biased region" description="Acidic residues" evidence="4">
    <location>
        <begin position="220"/>
        <end position="229"/>
    </location>
</feature>
<evidence type="ECO:0000256" key="2">
    <source>
        <dbReference type="ARBA" id="ARBA00008837"/>
    </source>
</evidence>
<dbReference type="InterPro" id="IPR027417">
    <property type="entry name" value="P-loop_NTPase"/>
</dbReference>
<comment type="pathway">
    <text evidence="1">tRNA modification; 5-methoxycarbonylmethyl-2-thiouridine-tRNA biosynthesis.</text>
</comment>
<dbReference type="OrthoDB" id="9995306at2759"/>
<dbReference type="Pfam" id="PF09807">
    <property type="entry name" value="ELP6"/>
    <property type="match status" value="1"/>
</dbReference>
<feature type="signal peptide" evidence="5">
    <location>
        <begin position="1"/>
        <end position="19"/>
    </location>
</feature>
<evidence type="ECO:0000256" key="4">
    <source>
        <dbReference type="SAM" id="MobiDB-lite"/>
    </source>
</evidence>
<keyword evidence="7" id="KW-1185">Reference proteome</keyword>
<evidence type="ECO:0000256" key="3">
    <source>
        <dbReference type="ARBA" id="ARBA00020263"/>
    </source>
</evidence>
<dbReference type="GO" id="GO:0033588">
    <property type="term" value="C:elongator holoenzyme complex"/>
    <property type="evidence" value="ECO:0007669"/>
    <property type="project" value="InterPro"/>
</dbReference>
<dbReference type="AlphaFoldDB" id="A0A6S7G4V2"/>
<gene>
    <name evidence="6" type="ORF">PACLA_8A041421</name>
</gene>
<dbReference type="PANTHER" id="PTHR16184">
    <property type="entry name" value="ELONGATOR COMPLEX PROTEIN 6"/>
    <property type="match status" value="1"/>
</dbReference>
<dbReference type="InterPro" id="IPR018627">
    <property type="entry name" value="ELP6"/>
</dbReference>
<reference evidence="6" key="1">
    <citation type="submission" date="2020-04" db="EMBL/GenBank/DDBJ databases">
        <authorList>
            <person name="Alioto T."/>
            <person name="Alioto T."/>
            <person name="Gomez Garrido J."/>
        </authorList>
    </citation>
    <scope>NUCLEOTIDE SEQUENCE</scope>
    <source>
        <strain evidence="6">A484AB</strain>
    </source>
</reference>
<feature type="region of interest" description="Disordered" evidence="4">
    <location>
        <begin position="212"/>
        <end position="232"/>
    </location>
</feature>
<comment type="similarity">
    <text evidence="2">Belongs to the ELP6 family.</text>
</comment>
<dbReference type="GO" id="GO:0002098">
    <property type="term" value="P:tRNA wobble uridine modification"/>
    <property type="evidence" value="ECO:0007669"/>
    <property type="project" value="InterPro"/>
</dbReference>
<accession>A0A6S7G4V2</accession>
<evidence type="ECO:0000313" key="7">
    <source>
        <dbReference type="Proteomes" id="UP001152795"/>
    </source>
</evidence>
<dbReference type="Gene3D" id="3.40.50.300">
    <property type="entry name" value="P-loop containing nucleotide triphosphate hydrolases"/>
    <property type="match status" value="1"/>
</dbReference>
<proteinExistence type="inferred from homology"/>
<sequence>MLLLFMLLLLSLLLEPRFSLKPLYEKILEEVSKFQNDQPFLLLIDDVSVFLSLGVSVTDVQDFVHYCLVTACAHEKPGCLVALVHADHDHGDSEEEILERQLIYKCDTQLHVKGLSSGYCREVHGQLEIIDHDVAMSTGRPSEKIVQYKIMDKNVTFFAPGNSASTIYGEVLPLQSNNDFVGLKRFLKKRFLANPDICKEYRHATVAEAYRPDVANDPGGSDEDSEDDEYGYKKSQAETAAGLYHKLMSGKFIVGLTTLHNYLGKLQYTSLIKNFRPKKLIGRTFNTS</sequence>
<keyword evidence="5" id="KW-0732">Signal</keyword>
<dbReference type="EMBL" id="CACRXK020000323">
    <property type="protein sequence ID" value="CAB3980780.1"/>
    <property type="molecule type" value="Genomic_DNA"/>
</dbReference>
<comment type="caution">
    <text evidence="6">The sequence shown here is derived from an EMBL/GenBank/DDBJ whole genome shotgun (WGS) entry which is preliminary data.</text>
</comment>
<name>A0A6S7G4V2_PARCT</name>
<organism evidence="6 7">
    <name type="scientific">Paramuricea clavata</name>
    <name type="common">Red gorgonian</name>
    <name type="synonym">Violescent sea-whip</name>
    <dbReference type="NCBI Taxonomy" id="317549"/>
    <lineage>
        <taxon>Eukaryota</taxon>
        <taxon>Metazoa</taxon>
        <taxon>Cnidaria</taxon>
        <taxon>Anthozoa</taxon>
        <taxon>Octocorallia</taxon>
        <taxon>Malacalcyonacea</taxon>
        <taxon>Plexauridae</taxon>
        <taxon>Paramuricea</taxon>
    </lineage>
</organism>
<evidence type="ECO:0000256" key="1">
    <source>
        <dbReference type="ARBA" id="ARBA00005043"/>
    </source>
</evidence>
<dbReference type="Proteomes" id="UP001152795">
    <property type="component" value="Unassembled WGS sequence"/>
</dbReference>
<evidence type="ECO:0000313" key="6">
    <source>
        <dbReference type="EMBL" id="CAB3980780.1"/>
    </source>
</evidence>
<feature type="chain" id="PRO_5043769870" description="Elongator complex protein 6" evidence="5">
    <location>
        <begin position="20"/>
        <end position="288"/>
    </location>
</feature>
<protein>
    <recommendedName>
        <fullName evidence="3">Elongator complex protein 6</fullName>
    </recommendedName>
</protein>
<dbReference type="PANTHER" id="PTHR16184:SF6">
    <property type="entry name" value="ELONGATOR COMPLEX PROTEIN 6"/>
    <property type="match status" value="1"/>
</dbReference>
<evidence type="ECO:0000256" key="5">
    <source>
        <dbReference type="SAM" id="SignalP"/>
    </source>
</evidence>
<dbReference type="UniPathway" id="UPA00988"/>